<dbReference type="Pfam" id="PF08771">
    <property type="entry name" value="FRB_dom"/>
    <property type="match status" value="1"/>
</dbReference>
<evidence type="ECO:0000256" key="7">
    <source>
        <dbReference type="ARBA" id="ARBA00047899"/>
    </source>
</evidence>
<dbReference type="PROSITE" id="PS51189">
    <property type="entry name" value="FAT"/>
    <property type="match status" value="1"/>
</dbReference>
<evidence type="ECO:0000256" key="6">
    <source>
        <dbReference type="ARBA" id="ARBA00022840"/>
    </source>
</evidence>
<evidence type="ECO:0000256" key="8">
    <source>
        <dbReference type="ARBA" id="ARBA00048679"/>
    </source>
</evidence>
<dbReference type="SUPFAM" id="SSF48371">
    <property type="entry name" value="ARM repeat"/>
    <property type="match status" value="1"/>
</dbReference>
<dbReference type="InterPro" id="IPR024585">
    <property type="entry name" value="mTOR_dom"/>
</dbReference>
<dbReference type="SMART" id="SM01345">
    <property type="entry name" value="Rapamycin_bind"/>
    <property type="match status" value="1"/>
</dbReference>
<dbReference type="PANTHER" id="PTHR11139:SF9">
    <property type="entry name" value="SERINE_THREONINE-PROTEIN KINASE MTOR"/>
    <property type="match status" value="1"/>
</dbReference>
<organism evidence="14 15">
    <name type="scientific">Tritrichomonas musculus</name>
    <dbReference type="NCBI Taxonomy" id="1915356"/>
    <lineage>
        <taxon>Eukaryota</taxon>
        <taxon>Metamonada</taxon>
        <taxon>Parabasalia</taxon>
        <taxon>Tritrichomonadida</taxon>
        <taxon>Tritrichomonadidae</taxon>
        <taxon>Tritrichomonas</taxon>
    </lineage>
</organism>
<evidence type="ECO:0000256" key="9">
    <source>
        <dbReference type="RuleBase" id="RU364109"/>
    </source>
</evidence>
<dbReference type="Proteomes" id="UP001470230">
    <property type="component" value="Unassembled WGS sequence"/>
</dbReference>
<dbReference type="Gene3D" id="3.30.1010.10">
    <property type="entry name" value="Phosphatidylinositol 3-kinase Catalytic Subunit, Chain A, domain 4"/>
    <property type="match status" value="1"/>
</dbReference>
<dbReference type="InterPro" id="IPR009076">
    <property type="entry name" value="FRB_dom"/>
</dbReference>
<dbReference type="Pfam" id="PF02259">
    <property type="entry name" value="FAT"/>
    <property type="match status" value="1"/>
</dbReference>
<evidence type="ECO:0000259" key="13">
    <source>
        <dbReference type="PROSITE" id="PS51190"/>
    </source>
</evidence>
<dbReference type="SMART" id="SM01346">
    <property type="entry name" value="DUF3385"/>
    <property type="match status" value="1"/>
</dbReference>
<dbReference type="EC" id="2.7.11.1" evidence="9"/>
<dbReference type="InterPro" id="IPR011009">
    <property type="entry name" value="Kinase-like_dom_sf"/>
</dbReference>
<keyword evidence="15" id="KW-1185">Reference proteome</keyword>
<dbReference type="Gene3D" id="1.10.1070.11">
    <property type="entry name" value="Phosphatidylinositol 3-/4-kinase, catalytic domain"/>
    <property type="match status" value="1"/>
</dbReference>
<evidence type="ECO:0000256" key="5">
    <source>
        <dbReference type="ARBA" id="ARBA00022777"/>
    </source>
</evidence>
<gene>
    <name evidence="14" type="ORF">M9Y10_009860</name>
</gene>
<dbReference type="SMART" id="SM00146">
    <property type="entry name" value="PI3Kc"/>
    <property type="match status" value="1"/>
</dbReference>
<sequence>MNLTELIIPTNYEEMIKTYHLYYHSFYLEMIRMSNANLNDYVNKFLDVVTQLAKSRGYQNAIRSSIGILALYRFGYNDFGKISQIFDCLLPQTDTESVKFTSWCAGQLIHHPNLEQSRYVSHLFTRLMQWARSKGRRARPLAAAYLFDALSTRAGSSAVCFLLQLQSTICQLASHTSTRVLKVTAKAIRTFTRTIIRYGRSDLEDYMTFLFHLSTQMLSLYDPIRKYAALLIIQSLIESYPDFFPSRFLMLFSLIQDACYDSPLLVQGEAYVVCASLSLVDSKMFLDSVADELFEKTEEVLLEFPVDVVNSLCLMCQKVPVYMEDRIDDMKQFVNQLTAEPNAAFILLTGIINSFGEKALPFDQEVISMLLKTPMTLEFRDFIVAAAKYPNVLPSNLLTERLIENLKGIDPSIAISIISDSSSNAFSDHILLFDALTVLLSSPDIEIRITVPKAMFNIHKHCAPTISNDSFLTILLQEVMYDHSFYVRAGILGVLRDKCDRSFATPEFMKFFKIFSHDDSSSVRQISYQIIEKLSPYNPIAASSIMHTAILDAFFIIRNDSSIRTRSRIAKTLPFMMKATKKTLKTYTGGFMDIAMQVFEDHLEQKAFENFLEVSAYNSFLIGIIEAMSLIAPIDPDTISCKADFFIPILCSFLNPDTNRQLALSILNLLLVLLSPPASTLAYRAQTAQIIGSCSSFLAATHSRKVRIAILKVFGVTGVLEFHNRPPSKVCRKPENIDDSLVRQFFHPKKDIEGTLDDSLLLDSATSNQYYNAVVANSLLEIFKDESLKDFYTDAVHSLVLVLSHPKMYMLIYFDSFLARFLEVMETATTSLMKIYLPEFSSLILNSQQNTIPFLERSLKLIRDRFCTELASQFIGVINSFLTVIRDGFSPYASETICLLISCLDTAKTSNKDVSKMVMLAFSKLGIFANDLLYMIVPNVCDVVECKQALEPVRLFALETLEILNKHVDLFAFLGPIMRATTIGLNYPNGKLAKQSMNLFISILKAQGSSFLPHAQTVLDMICLNQMETDELRQVVKDIKSGVYSNHFTPQIKVDNKKQFVSRRAPQPSAHNHVFSEDAITERILTPNLGLGRQLEAWLRSFILAVISNSPSTPIRICSTLATAHFPLALKLFNSAFLSCWREIGERGRKQLIKSFHELILATEESGTIVHEIINLLVFMHKIEEPLDIPHNDLINASLQCGGSAFALLLQEKMLENKDAGNRTSSADVLKLIDIYIQLGNWPNAIGMWQKRKLNDSSFKDSDTLSKLGMWDQVMPIYEEKFNRMKDFDSFVGLVQSLASMAMWTKLMSYYDVFKRLKIHQKKQLATHFSEACLHLKDWESLSDILQYSPDDSSQCIALIALNALHQGDFEKAESYVEKGFSLIASRPITFWTENKTVRRNTMLDCQNLIEINEMKMWLRNQNRKNIVDVWNERLKTTPRDFDLWFSIISNRLSLIQIQDNNLIKLFQLKSVTLGTKMHLSAFDNLFPLFDFATAPDLYKVCCVVAHWYVGEKQRALEEMEELTVSVTGDLKQKCQFFYANWLLELDDSYESLKKAYAHLAKSITSKSTPLLNQAQLEKIETAPLLSDLVSPEKTSQTQLSPTTSTTKIHKQPTFTGLQYILPTQIIEELTTNIMSIEMLRKWSDVNVALASHNDSNLTLYVTNAIDALTQCATLSPSFPDVVLLLNLFFEHADINDVFNSTAHNSIEKIQPKLLLKASPQLLVQLSHPSKEVADFIHNIIYKLLLDHYHGLIFSLIIMTKSKNVNRAKAAQEILNEFLLAMPEVYNEVTLIRKTLLRVTVTWHEYVLQKIVDVFDFAASRQYDKMYSTLVSIQELSSPSKAKCLMHKQFQKKYGNHLTTLERLLNVFKPEDKNFMSQVTSWCQTVQSLLREDLNSIKMIQLSAVCPELYDKTHFYLAIPGTYRPNKPVIRIEYFVGQFSVYASKQQPKDVVIKGEDGNFYQYLLKGHEDLRLDERIMQFFRMINSFLRKEACFNANVIQIISVIPLSVAHGLVQWVPGTETMRNIIENQRKKHGFDPMLEYSLCDDYGCYYTPYDYLRPIQKMQLLERVFKETSDSDIADSFWLMAPSAEQWLKKIDTFSITTAITSAVGYIIGLGDRHPSNLLIDTVTGKVVHIDFGDCFEKAALRKYLPEVVPFRLTRMMVKAMGAVGVDGIFMTSFVNMLNLLCENNRVLIMVLSIFVHEPLVDPEDQTAQEILLSKATTTGSIVDKGRVFIAESSLEKTVSSSVEMRKRVSQKLNGNDPDIGLHLNVEEQASRLIQAATDTYHLSKMYSGWCPFW</sequence>
<evidence type="ECO:0000256" key="3">
    <source>
        <dbReference type="ARBA" id="ARBA00022737"/>
    </source>
</evidence>
<accession>A0ABR2IQR0</accession>
<dbReference type="InterPro" id="IPR016024">
    <property type="entry name" value="ARM-type_fold"/>
</dbReference>
<dbReference type="CDD" id="cd05169">
    <property type="entry name" value="PIKKc_TOR"/>
    <property type="match status" value="1"/>
</dbReference>
<keyword evidence="4 9" id="KW-0547">Nucleotide-binding</keyword>
<comment type="catalytic activity">
    <reaction evidence="8">
        <text>L-seryl-[protein] + ATP = O-phospho-L-seryl-[protein] + ADP + H(+)</text>
        <dbReference type="Rhea" id="RHEA:17989"/>
        <dbReference type="Rhea" id="RHEA-COMP:9863"/>
        <dbReference type="Rhea" id="RHEA-COMP:11604"/>
        <dbReference type="ChEBI" id="CHEBI:15378"/>
        <dbReference type="ChEBI" id="CHEBI:29999"/>
        <dbReference type="ChEBI" id="CHEBI:30616"/>
        <dbReference type="ChEBI" id="CHEBI:83421"/>
        <dbReference type="ChEBI" id="CHEBI:456216"/>
        <dbReference type="EC" id="2.7.11.1"/>
    </reaction>
</comment>
<proteinExistence type="inferred from homology"/>
<comment type="similarity">
    <text evidence="1 9">Belongs to the PI3/PI4-kinase family.</text>
</comment>
<evidence type="ECO:0000256" key="2">
    <source>
        <dbReference type="ARBA" id="ARBA00022679"/>
    </source>
</evidence>
<keyword evidence="6 9" id="KW-0067">ATP-binding</keyword>
<dbReference type="InterPro" id="IPR011989">
    <property type="entry name" value="ARM-like"/>
</dbReference>
<keyword evidence="9" id="KW-0723">Serine/threonine-protein kinase</keyword>
<dbReference type="EMBL" id="JAPFFF010000015">
    <property type="protein sequence ID" value="KAK8866892.1"/>
    <property type="molecule type" value="Genomic_DNA"/>
</dbReference>
<feature type="region of interest" description="Disordered" evidence="10">
    <location>
        <begin position="1590"/>
        <end position="1609"/>
    </location>
</feature>
<evidence type="ECO:0000256" key="1">
    <source>
        <dbReference type="ARBA" id="ARBA00011031"/>
    </source>
</evidence>
<comment type="caution">
    <text evidence="14">The sequence shown here is derived from an EMBL/GenBank/DDBJ whole genome shotgun (WGS) entry which is preliminary data.</text>
</comment>
<evidence type="ECO:0000259" key="12">
    <source>
        <dbReference type="PROSITE" id="PS51189"/>
    </source>
</evidence>
<feature type="domain" description="PI3K/PI4K catalytic" evidence="11">
    <location>
        <begin position="1935"/>
        <end position="2249"/>
    </location>
</feature>
<dbReference type="Gene3D" id="1.25.10.10">
    <property type="entry name" value="Leucine-rich Repeat Variant"/>
    <property type="match status" value="2"/>
</dbReference>
<comment type="catalytic activity">
    <reaction evidence="7 9">
        <text>L-threonyl-[protein] + ATP = O-phospho-L-threonyl-[protein] + ADP + H(+)</text>
        <dbReference type="Rhea" id="RHEA:46608"/>
        <dbReference type="Rhea" id="RHEA-COMP:11060"/>
        <dbReference type="Rhea" id="RHEA-COMP:11605"/>
        <dbReference type="ChEBI" id="CHEBI:15378"/>
        <dbReference type="ChEBI" id="CHEBI:30013"/>
        <dbReference type="ChEBI" id="CHEBI:30616"/>
        <dbReference type="ChEBI" id="CHEBI:61977"/>
        <dbReference type="ChEBI" id="CHEBI:456216"/>
        <dbReference type="EC" id="2.7.11.1"/>
    </reaction>
</comment>
<evidence type="ECO:0000313" key="14">
    <source>
        <dbReference type="EMBL" id="KAK8866892.1"/>
    </source>
</evidence>
<dbReference type="InterPro" id="IPR000403">
    <property type="entry name" value="PI3/4_kinase_cat_dom"/>
</dbReference>
<evidence type="ECO:0000313" key="15">
    <source>
        <dbReference type="Proteomes" id="UP001470230"/>
    </source>
</evidence>
<dbReference type="Pfam" id="PF02260">
    <property type="entry name" value="FATC"/>
    <property type="match status" value="1"/>
</dbReference>
<dbReference type="InterPro" id="IPR057564">
    <property type="entry name" value="HEAT_ATR"/>
</dbReference>
<protein>
    <recommendedName>
        <fullName evidence="9">Serine/threonine-protein kinase TOR</fullName>
        <ecNumber evidence="9">2.7.11.1</ecNumber>
    </recommendedName>
</protein>
<dbReference type="Pfam" id="PF00454">
    <property type="entry name" value="PI3_PI4_kinase"/>
    <property type="match status" value="1"/>
</dbReference>
<dbReference type="PROSITE" id="PS50290">
    <property type="entry name" value="PI3_4_KINASE_3"/>
    <property type="match status" value="1"/>
</dbReference>
<dbReference type="InterPro" id="IPR036940">
    <property type="entry name" value="PI3/4_kinase_cat_sf"/>
</dbReference>
<dbReference type="SMART" id="SM01343">
    <property type="entry name" value="FATC"/>
    <property type="match status" value="1"/>
</dbReference>
<dbReference type="Pfam" id="PF23593">
    <property type="entry name" value="HEAT_ATR"/>
    <property type="match status" value="1"/>
</dbReference>
<reference evidence="14 15" key="1">
    <citation type="submission" date="2024-04" db="EMBL/GenBank/DDBJ databases">
        <title>Tritrichomonas musculus Genome.</title>
        <authorList>
            <person name="Alves-Ferreira E."/>
            <person name="Grigg M."/>
            <person name="Lorenzi H."/>
            <person name="Galac M."/>
        </authorList>
    </citation>
    <scope>NUCLEOTIDE SEQUENCE [LARGE SCALE GENOMIC DNA]</scope>
    <source>
        <strain evidence="14 15">EAF2021</strain>
    </source>
</reference>
<evidence type="ECO:0000256" key="4">
    <source>
        <dbReference type="ARBA" id="ARBA00022741"/>
    </source>
</evidence>
<dbReference type="PROSITE" id="PS51190">
    <property type="entry name" value="FATC"/>
    <property type="match status" value="1"/>
</dbReference>
<keyword evidence="3" id="KW-0677">Repeat</keyword>
<dbReference type="InterPro" id="IPR026683">
    <property type="entry name" value="TOR_cat"/>
</dbReference>
<dbReference type="InterPro" id="IPR014009">
    <property type="entry name" value="PIK_FAT"/>
</dbReference>
<feature type="domain" description="FATC" evidence="13">
    <location>
        <begin position="2268"/>
        <end position="2300"/>
    </location>
</feature>
<dbReference type="PANTHER" id="PTHR11139">
    <property type="entry name" value="ATAXIA TELANGIECTASIA MUTATED ATM -RELATED"/>
    <property type="match status" value="1"/>
</dbReference>
<dbReference type="SUPFAM" id="SSF56112">
    <property type="entry name" value="Protein kinase-like (PK-like)"/>
    <property type="match status" value="1"/>
</dbReference>
<feature type="compositionally biased region" description="Low complexity" evidence="10">
    <location>
        <begin position="1595"/>
        <end position="1607"/>
    </location>
</feature>
<keyword evidence="5 9" id="KW-0418">Kinase</keyword>
<keyword evidence="2 9" id="KW-0808">Transferase</keyword>
<dbReference type="InterPro" id="IPR003152">
    <property type="entry name" value="FATC_dom"/>
</dbReference>
<feature type="domain" description="FAT" evidence="12">
    <location>
        <begin position="1193"/>
        <end position="1762"/>
    </location>
</feature>
<evidence type="ECO:0000256" key="10">
    <source>
        <dbReference type="SAM" id="MobiDB-lite"/>
    </source>
</evidence>
<dbReference type="InterPro" id="IPR003151">
    <property type="entry name" value="PIK-rel_kinase_FAT"/>
</dbReference>
<dbReference type="InterPro" id="IPR050517">
    <property type="entry name" value="DDR_Repair_Kinase"/>
</dbReference>
<name>A0ABR2IQR0_9EUKA</name>
<evidence type="ECO:0000259" key="11">
    <source>
        <dbReference type="PROSITE" id="PS50290"/>
    </source>
</evidence>
<dbReference type="Pfam" id="PF11865">
    <property type="entry name" value="mTOR_dom"/>
    <property type="match status" value="1"/>
</dbReference>